<feature type="signal peptide" evidence="2">
    <location>
        <begin position="1"/>
        <end position="32"/>
    </location>
</feature>
<sequence length="240" mass="26434">MGSATATVVEILAILILLQSVLFCCNTANVNGSCIRLKEKLLSRSRQAMASTVHTVAFMGRDNCCRWEGVACDNITGHVVELSFYWDDLQGKVSLHLGNLSNLQDLYLNQDQIVGRIMVPECHSHAAHEWSWDTSEYWACGEDNQARCCGLHGGIEGGHHIDIGYVHGQKLQPCSVGTQGEECPANVELSGGAQPLAIPNSQGMVHSRLRAARWRHQLHPHVHHHTLPPNKLIMSVILNP</sequence>
<keyword evidence="1 2" id="KW-0732">Signal</keyword>
<accession>A0A6A6MTM3</accession>
<gene>
    <name evidence="3" type="ORF">GH714_040178</name>
</gene>
<dbReference type="Proteomes" id="UP000467840">
    <property type="component" value="Chromosome 15"/>
</dbReference>
<evidence type="ECO:0000313" key="3">
    <source>
        <dbReference type="EMBL" id="KAF2315656.1"/>
    </source>
</evidence>
<name>A0A6A6MTM3_HEVBR</name>
<comment type="caution">
    <text evidence="3">The sequence shown here is derived from an EMBL/GenBank/DDBJ whole genome shotgun (WGS) entry which is preliminary data.</text>
</comment>
<dbReference type="EMBL" id="JAAGAX010000005">
    <property type="protein sequence ID" value="KAF2315656.1"/>
    <property type="molecule type" value="Genomic_DNA"/>
</dbReference>
<evidence type="ECO:0000313" key="4">
    <source>
        <dbReference type="Proteomes" id="UP000467840"/>
    </source>
</evidence>
<evidence type="ECO:0000256" key="1">
    <source>
        <dbReference type="ARBA" id="ARBA00022729"/>
    </source>
</evidence>
<proteinExistence type="predicted"/>
<dbReference type="Gene3D" id="3.80.10.10">
    <property type="entry name" value="Ribonuclease Inhibitor"/>
    <property type="match status" value="1"/>
</dbReference>
<feature type="chain" id="PRO_5025548668" description="Leucine-rich repeat-containing N-terminal plant-type domain-containing protein" evidence="2">
    <location>
        <begin position="33"/>
        <end position="240"/>
    </location>
</feature>
<dbReference type="AlphaFoldDB" id="A0A6A6MTM3"/>
<evidence type="ECO:0000256" key="2">
    <source>
        <dbReference type="SAM" id="SignalP"/>
    </source>
</evidence>
<organism evidence="3 4">
    <name type="scientific">Hevea brasiliensis</name>
    <name type="common">Para rubber tree</name>
    <name type="synonym">Siphonia brasiliensis</name>
    <dbReference type="NCBI Taxonomy" id="3981"/>
    <lineage>
        <taxon>Eukaryota</taxon>
        <taxon>Viridiplantae</taxon>
        <taxon>Streptophyta</taxon>
        <taxon>Embryophyta</taxon>
        <taxon>Tracheophyta</taxon>
        <taxon>Spermatophyta</taxon>
        <taxon>Magnoliopsida</taxon>
        <taxon>eudicotyledons</taxon>
        <taxon>Gunneridae</taxon>
        <taxon>Pentapetalae</taxon>
        <taxon>rosids</taxon>
        <taxon>fabids</taxon>
        <taxon>Malpighiales</taxon>
        <taxon>Euphorbiaceae</taxon>
        <taxon>Crotonoideae</taxon>
        <taxon>Micrandreae</taxon>
        <taxon>Hevea</taxon>
    </lineage>
</organism>
<reference evidence="3 4" key="1">
    <citation type="journal article" date="2020" name="Mol. Plant">
        <title>The Chromosome-Based Rubber Tree Genome Provides New Insights into Spurge Genome Evolution and Rubber Biosynthesis.</title>
        <authorList>
            <person name="Liu J."/>
            <person name="Shi C."/>
            <person name="Shi C.C."/>
            <person name="Li W."/>
            <person name="Zhang Q.J."/>
            <person name="Zhang Y."/>
            <person name="Li K."/>
            <person name="Lu H.F."/>
            <person name="Shi C."/>
            <person name="Zhu S.T."/>
            <person name="Xiao Z.Y."/>
            <person name="Nan H."/>
            <person name="Yue Y."/>
            <person name="Zhu X.G."/>
            <person name="Wu Y."/>
            <person name="Hong X.N."/>
            <person name="Fan G.Y."/>
            <person name="Tong Y."/>
            <person name="Zhang D."/>
            <person name="Mao C.L."/>
            <person name="Liu Y.L."/>
            <person name="Hao S.J."/>
            <person name="Liu W.Q."/>
            <person name="Lv M.Q."/>
            <person name="Zhang H.B."/>
            <person name="Liu Y."/>
            <person name="Hu-Tang G.R."/>
            <person name="Wang J.P."/>
            <person name="Wang J.H."/>
            <person name="Sun Y.H."/>
            <person name="Ni S.B."/>
            <person name="Chen W.B."/>
            <person name="Zhang X.C."/>
            <person name="Jiao Y.N."/>
            <person name="Eichler E.E."/>
            <person name="Li G.H."/>
            <person name="Liu X."/>
            <person name="Gao L.Z."/>
        </authorList>
    </citation>
    <scope>NUCLEOTIDE SEQUENCE [LARGE SCALE GENOMIC DNA]</scope>
    <source>
        <strain evidence="4">cv. GT1</strain>
        <tissue evidence="3">Leaf</tissue>
    </source>
</reference>
<dbReference type="PANTHER" id="PTHR48060">
    <property type="entry name" value="DNA DAMAGE-REPAIR/TOLERATION PROTEIN DRT100"/>
    <property type="match status" value="1"/>
</dbReference>
<dbReference type="PANTHER" id="PTHR48060:SF21">
    <property type="entry name" value="L DOMAIN-LIKE PROTEIN"/>
    <property type="match status" value="1"/>
</dbReference>
<dbReference type="InterPro" id="IPR032675">
    <property type="entry name" value="LRR_dom_sf"/>
</dbReference>
<protein>
    <recommendedName>
        <fullName evidence="5">Leucine-rich repeat-containing N-terminal plant-type domain-containing protein</fullName>
    </recommendedName>
</protein>
<keyword evidence="4" id="KW-1185">Reference proteome</keyword>
<evidence type="ECO:0008006" key="5">
    <source>
        <dbReference type="Google" id="ProtNLM"/>
    </source>
</evidence>
<dbReference type="InterPro" id="IPR053211">
    <property type="entry name" value="DNA_repair-toleration"/>
</dbReference>